<proteinExistence type="predicted"/>
<reference evidence="1 2" key="1">
    <citation type="submission" date="2023-06" db="EMBL/GenBank/DDBJ databases">
        <title>Identification and characterization of horizontal gene transfer across gut microbiota members of farm animals based on homology search.</title>
        <authorList>
            <person name="Schwarzerova J."/>
            <person name="Nykrynova M."/>
            <person name="Jureckova K."/>
            <person name="Cejkova D."/>
            <person name="Rychlik I."/>
        </authorList>
    </citation>
    <scope>NUCLEOTIDE SEQUENCE [LARGE SCALE GENOMIC DNA]</scope>
    <source>
        <strain evidence="1 2">ET39</strain>
    </source>
</reference>
<dbReference type="Proteomes" id="UP001529340">
    <property type="component" value="Unassembled WGS sequence"/>
</dbReference>
<dbReference type="RefSeq" id="WP_289608288.1">
    <property type="nucleotide sequence ID" value="NZ_JAUDCG010000047.1"/>
</dbReference>
<accession>A0ABT7UEL8</accession>
<reference evidence="2" key="2">
    <citation type="submission" date="2023-06" db="EMBL/GenBank/DDBJ databases">
        <title>Identification and characterization of horizontal gene transfer across gut microbiota members of farm animals based on homology search.</title>
        <authorList>
            <person name="Zeman M."/>
            <person name="Kubasova T."/>
            <person name="Jahodarova E."/>
            <person name="Nykrynova M."/>
            <person name="Rychlik I."/>
        </authorList>
    </citation>
    <scope>NUCLEOTIDE SEQUENCE [LARGE SCALE GENOMIC DNA]</scope>
    <source>
        <strain evidence="2">ET39</strain>
    </source>
</reference>
<reference evidence="1 2" key="3">
    <citation type="submission" date="2023-06" db="EMBL/GenBank/DDBJ databases">
        <authorList>
            <person name="Zeman M."/>
            <person name="Kubasova T."/>
            <person name="Jahodarova E."/>
            <person name="Nykrynova M."/>
            <person name="Rychlik I."/>
        </authorList>
    </citation>
    <scope>NUCLEOTIDE SEQUENCE [LARGE SCALE GENOMIC DNA]</scope>
    <source>
        <strain evidence="1 2">ET39</strain>
    </source>
</reference>
<organism evidence="1 2">
    <name type="scientific">Amedibacillus dolichus</name>
    <dbReference type="NCBI Taxonomy" id="31971"/>
    <lineage>
        <taxon>Bacteria</taxon>
        <taxon>Bacillati</taxon>
        <taxon>Bacillota</taxon>
        <taxon>Erysipelotrichia</taxon>
        <taxon>Erysipelotrichales</taxon>
        <taxon>Erysipelotrichaceae</taxon>
        <taxon>Amedibacillus</taxon>
    </lineage>
</organism>
<protein>
    <submittedName>
        <fullName evidence="1">Uncharacterized protein</fullName>
    </submittedName>
</protein>
<dbReference type="PROSITE" id="PS51257">
    <property type="entry name" value="PROKAR_LIPOPROTEIN"/>
    <property type="match status" value="1"/>
</dbReference>
<evidence type="ECO:0000313" key="1">
    <source>
        <dbReference type="EMBL" id="MDM8157845.1"/>
    </source>
</evidence>
<name>A0ABT7UEL8_9FIRM</name>
<gene>
    <name evidence="1" type="ORF">QUV96_09370</name>
</gene>
<keyword evidence="2" id="KW-1185">Reference proteome</keyword>
<sequence length="365" mass="40422">MKKKGLLCAALLLTGCFGGMETITRQDVQEGATQQEWAAVEEVQDTKMVVNDLSGSIESWNRIIDEQGEGIVDLYLPVGPEGQLETRVAYKIRSSDDAASIDGVFLVSVDEQIVPSSIKGGTKQQVHFVKVPLQEAVVDVQVDLSEIDLSYNHGITFHFLYRDENGCSDLSVSKFIGDEENRSYMEYFETLAYPGTVSDDDMQEAIDLYQSNDTSFMLSNVWNYLYTPIFNRGGGLFMADADVSLLQQADAEGVDLSAEDAAPFTELSGTSGSVRTLELRYKEFFEEGRTGAFLIWCDGEWATFDGSPALLYRLDEESAVHAFPQLTLPQEPGTYDLLLINLALNDPQGYAQNYVSCYSVNVVQP</sequence>
<comment type="caution">
    <text evidence="1">The sequence shown here is derived from an EMBL/GenBank/DDBJ whole genome shotgun (WGS) entry which is preliminary data.</text>
</comment>
<dbReference type="EMBL" id="JAUDCG010000047">
    <property type="protein sequence ID" value="MDM8157845.1"/>
    <property type="molecule type" value="Genomic_DNA"/>
</dbReference>
<evidence type="ECO:0000313" key="2">
    <source>
        <dbReference type="Proteomes" id="UP001529340"/>
    </source>
</evidence>